<dbReference type="EMBL" id="CP015124">
    <property type="protein sequence ID" value="ANP35118.1"/>
    <property type="molecule type" value="Genomic_DNA"/>
</dbReference>
<gene>
    <name evidence="3" type="ORF">JL2886_00184</name>
    <name evidence="4" type="ORF">PXK24_03295</name>
</gene>
<dbReference type="RefSeq" id="WP_065270288.1">
    <property type="nucleotide sequence ID" value="NZ_CP015124.1"/>
</dbReference>
<evidence type="ECO:0000313" key="3">
    <source>
        <dbReference type="EMBL" id="ANP35118.1"/>
    </source>
</evidence>
<dbReference type="PANTHER" id="PTHR24322:SF736">
    <property type="entry name" value="RETINOL DEHYDROGENASE 10"/>
    <property type="match status" value="1"/>
</dbReference>
<dbReference type="Proteomes" id="UP000092565">
    <property type="component" value="Chromosome"/>
</dbReference>
<evidence type="ECO:0000313" key="5">
    <source>
        <dbReference type="Proteomes" id="UP000092565"/>
    </source>
</evidence>
<dbReference type="InterPro" id="IPR020904">
    <property type="entry name" value="Sc_DH/Rdtase_CS"/>
</dbReference>
<evidence type="ECO:0000256" key="1">
    <source>
        <dbReference type="ARBA" id="ARBA00006484"/>
    </source>
</evidence>
<dbReference type="OrthoDB" id="210852at2"/>
<evidence type="ECO:0000256" key="2">
    <source>
        <dbReference type="ARBA" id="ARBA00023002"/>
    </source>
</evidence>
<protein>
    <submittedName>
        <fullName evidence="4">SDR family NAD(P)-dependent oxidoreductase</fullName>
    </submittedName>
    <submittedName>
        <fullName evidence="3">Short-chain dehydrogenase</fullName>
    </submittedName>
</protein>
<reference evidence="3 5" key="1">
    <citation type="submission" date="2016-04" db="EMBL/GenBank/DDBJ databases">
        <authorList>
            <person name="Evans L.H."/>
            <person name="Alamgir A."/>
            <person name="Owens N."/>
            <person name="Weber N.D."/>
            <person name="Virtaneva K."/>
            <person name="Barbian K."/>
            <person name="Babar A."/>
            <person name="Rosenke K."/>
        </authorList>
    </citation>
    <scope>NUCLEOTIDE SEQUENCE [LARGE SCALE GENOMIC DNA]</scope>
    <source>
        <strain evidence="3 5">JL2886</strain>
    </source>
</reference>
<reference evidence="4 6" key="2">
    <citation type="submission" date="2023-02" db="EMBL/GenBank/DDBJ databases">
        <title>Population genomics of bacteria associated with diatom.</title>
        <authorList>
            <person name="Xie J."/>
            <person name="Wang H."/>
        </authorList>
    </citation>
    <scope>NUCLEOTIDE SEQUENCE [LARGE SCALE GENOMIC DNA]</scope>
    <source>
        <strain evidence="4 6">PT47_8</strain>
    </source>
</reference>
<dbReference type="EMBL" id="JARCJK010000001">
    <property type="protein sequence ID" value="MDE4164701.1"/>
    <property type="molecule type" value="Genomic_DNA"/>
</dbReference>
<accession>A0A1B0ZLT9</accession>
<dbReference type="InterPro" id="IPR002347">
    <property type="entry name" value="SDR_fam"/>
</dbReference>
<dbReference type="PATRIC" id="fig|60890.4.peg.173"/>
<organism evidence="3 5">
    <name type="scientific">Phaeobacter gallaeciensis</name>
    <dbReference type="NCBI Taxonomy" id="60890"/>
    <lineage>
        <taxon>Bacteria</taxon>
        <taxon>Pseudomonadati</taxon>
        <taxon>Pseudomonadota</taxon>
        <taxon>Alphaproteobacteria</taxon>
        <taxon>Rhodobacterales</taxon>
        <taxon>Roseobacteraceae</taxon>
        <taxon>Phaeobacter</taxon>
    </lineage>
</organism>
<dbReference type="AlphaFoldDB" id="A0A1B0ZLT9"/>
<dbReference type="PROSITE" id="PS00061">
    <property type="entry name" value="ADH_SHORT"/>
    <property type="match status" value="1"/>
</dbReference>
<dbReference type="PRINTS" id="PR00081">
    <property type="entry name" value="GDHRDH"/>
</dbReference>
<dbReference type="Proteomes" id="UP001218364">
    <property type="component" value="Unassembled WGS sequence"/>
</dbReference>
<dbReference type="PANTHER" id="PTHR24322">
    <property type="entry name" value="PKSB"/>
    <property type="match status" value="1"/>
</dbReference>
<keyword evidence="2" id="KW-0560">Oxidoreductase</keyword>
<dbReference type="GO" id="GO:0016616">
    <property type="term" value="F:oxidoreductase activity, acting on the CH-OH group of donors, NAD or NADP as acceptor"/>
    <property type="evidence" value="ECO:0007669"/>
    <property type="project" value="TreeGrafter"/>
</dbReference>
<comment type="similarity">
    <text evidence="1">Belongs to the short-chain dehydrogenases/reductases (SDR) family.</text>
</comment>
<dbReference type="Gene3D" id="3.40.50.720">
    <property type="entry name" value="NAD(P)-binding Rossmann-like Domain"/>
    <property type="match status" value="1"/>
</dbReference>
<sequence length="255" mass="27095">MQIKNSCVVVTGAAHGIGKGLAEKFAHMGAAHVICADIDLAGAEATAIEIGGTAKHVDVASEDSIAALVDCVETEIAPITLFCANAGILTRGGFEVSNDDWQRIWDINVMSHVWTARHLVPRMLDRGGGYILNTASAAGLLNQIGAAPYGVTKHAAVGFSEWLAITYGDQGIGVSVLCPQAVRSEMTRGLENSVASVDGLLEPEDVATACAEAIEAGKFLVLPHPKVESYMRAKTADYDRWITGMQKLRDRFDNT</sequence>
<dbReference type="Pfam" id="PF00106">
    <property type="entry name" value="adh_short"/>
    <property type="match status" value="1"/>
</dbReference>
<dbReference type="InterPro" id="IPR036291">
    <property type="entry name" value="NAD(P)-bd_dom_sf"/>
</dbReference>
<name>A0A1B0ZLT9_9RHOB</name>
<evidence type="ECO:0000313" key="6">
    <source>
        <dbReference type="Proteomes" id="UP001218364"/>
    </source>
</evidence>
<dbReference type="SUPFAM" id="SSF51735">
    <property type="entry name" value="NAD(P)-binding Rossmann-fold domains"/>
    <property type="match status" value="1"/>
</dbReference>
<evidence type="ECO:0000313" key="4">
    <source>
        <dbReference type="EMBL" id="MDE4164701.1"/>
    </source>
</evidence>
<proteinExistence type="inferred from homology"/>
<keyword evidence="5" id="KW-1185">Reference proteome</keyword>